<evidence type="ECO:0000256" key="1">
    <source>
        <dbReference type="ARBA" id="ARBA00009437"/>
    </source>
</evidence>
<dbReference type="PANTHER" id="PTHR30126:SF64">
    <property type="entry name" value="HTH-TYPE TRANSCRIPTIONAL REGULATOR CITR"/>
    <property type="match status" value="1"/>
</dbReference>
<proteinExistence type="inferred from homology"/>
<comment type="caution">
    <text evidence="6">The sequence shown here is derived from an EMBL/GenBank/DDBJ whole genome shotgun (WGS) entry which is preliminary data.</text>
</comment>
<dbReference type="PRINTS" id="PR00039">
    <property type="entry name" value="HTHLYSR"/>
</dbReference>
<keyword evidence="3" id="KW-0238">DNA-binding</keyword>
<dbReference type="RefSeq" id="WP_376845955.1">
    <property type="nucleotide sequence ID" value="NZ_JBHSFW010000003.1"/>
</dbReference>
<evidence type="ECO:0000313" key="6">
    <source>
        <dbReference type="EMBL" id="MFC4618854.1"/>
    </source>
</evidence>
<evidence type="ECO:0000259" key="5">
    <source>
        <dbReference type="PROSITE" id="PS50931"/>
    </source>
</evidence>
<gene>
    <name evidence="6" type="ORF">ACFO4N_08895</name>
</gene>
<dbReference type="InterPro" id="IPR036388">
    <property type="entry name" value="WH-like_DNA-bd_sf"/>
</dbReference>
<dbReference type="Pfam" id="PF03466">
    <property type="entry name" value="LysR_substrate"/>
    <property type="match status" value="1"/>
</dbReference>
<dbReference type="CDD" id="cd05466">
    <property type="entry name" value="PBP2_LTTR_substrate"/>
    <property type="match status" value="1"/>
</dbReference>
<keyword evidence="2" id="KW-0805">Transcription regulation</keyword>
<organism evidence="6 7">
    <name type="scientific">Camelliibacillus cellulosilyticus</name>
    <dbReference type="NCBI Taxonomy" id="2174486"/>
    <lineage>
        <taxon>Bacteria</taxon>
        <taxon>Bacillati</taxon>
        <taxon>Bacillota</taxon>
        <taxon>Bacilli</taxon>
        <taxon>Bacillales</taxon>
        <taxon>Sporolactobacillaceae</taxon>
        <taxon>Camelliibacillus</taxon>
    </lineage>
</organism>
<dbReference type="InterPro" id="IPR000847">
    <property type="entry name" value="LysR_HTH_N"/>
</dbReference>
<dbReference type="Gene3D" id="3.40.190.290">
    <property type="match status" value="1"/>
</dbReference>
<evidence type="ECO:0000256" key="4">
    <source>
        <dbReference type="ARBA" id="ARBA00023163"/>
    </source>
</evidence>
<keyword evidence="7" id="KW-1185">Reference proteome</keyword>
<evidence type="ECO:0000256" key="2">
    <source>
        <dbReference type="ARBA" id="ARBA00023015"/>
    </source>
</evidence>
<dbReference type="SUPFAM" id="SSF53850">
    <property type="entry name" value="Periplasmic binding protein-like II"/>
    <property type="match status" value="1"/>
</dbReference>
<dbReference type="Pfam" id="PF00126">
    <property type="entry name" value="HTH_1"/>
    <property type="match status" value="1"/>
</dbReference>
<name>A0ABV9GKN3_9BACL</name>
<keyword evidence="4" id="KW-0804">Transcription</keyword>
<feature type="domain" description="HTH lysR-type" evidence="5">
    <location>
        <begin position="1"/>
        <end position="58"/>
    </location>
</feature>
<protein>
    <submittedName>
        <fullName evidence="6">LysR family transcriptional regulator</fullName>
    </submittedName>
</protein>
<evidence type="ECO:0000313" key="7">
    <source>
        <dbReference type="Proteomes" id="UP001596022"/>
    </source>
</evidence>
<dbReference type="PANTHER" id="PTHR30126">
    <property type="entry name" value="HTH-TYPE TRANSCRIPTIONAL REGULATOR"/>
    <property type="match status" value="1"/>
</dbReference>
<evidence type="ECO:0000256" key="3">
    <source>
        <dbReference type="ARBA" id="ARBA00023125"/>
    </source>
</evidence>
<dbReference type="Proteomes" id="UP001596022">
    <property type="component" value="Unassembled WGS sequence"/>
</dbReference>
<dbReference type="InterPro" id="IPR005119">
    <property type="entry name" value="LysR_subst-bd"/>
</dbReference>
<dbReference type="Gene3D" id="1.10.10.10">
    <property type="entry name" value="Winged helix-like DNA-binding domain superfamily/Winged helix DNA-binding domain"/>
    <property type="match status" value="1"/>
</dbReference>
<dbReference type="EMBL" id="JBHSFW010000003">
    <property type="protein sequence ID" value="MFC4618854.1"/>
    <property type="molecule type" value="Genomic_DNA"/>
</dbReference>
<reference evidence="7" key="1">
    <citation type="journal article" date="2019" name="Int. J. Syst. Evol. Microbiol.">
        <title>The Global Catalogue of Microorganisms (GCM) 10K type strain sequencing project: providing services to taxonomists for standard genome sequencing and annotation.</title>
        <authorList>
            <consortium name="The Broad Institute Genomics Platform"/>
            <consortium name="The Broad Institute Genome Sequencing Center for Infectious Disease"/>
            <person name="Wu L."/>
            <person name="Ma J."/>
        </authorList>
    </citation>
    <scope>NUCLEOTIDE SEQUENCE [LARGE SCALE GENOMIC DNA]</scope>
    <source>
        <strain evidence="7">CGMCC 1.16306</strain>
    </source>
</reference>
<accession>A0ABV9GKN3</accession>
<dbReference type="PROSITE" id="PS50931">
    <property type="entry name" value="HTH_LYSR"/>
    <property type="match status" value="1"/>
</dbReference>
<sequence>MQIDWLKTFILCARFENFRIAAETRFITQPAVTFQIKQLESEIGSKLFHREGRRVFLTEDGEWFLKHAEQIVADYEKAVKGIVDRRKGDQTTLTIAASPLVAGTQLPYLLRRYLKERPDIEFNIKVAESNEIEAFLLNKEADVGFSRQAPGHTAIGQTIVSEDPVVMVVPFGPNLSDTEAAVEYTEYFQHLPLITHNHPEYWDALLKELFIHRSFKTMAISQVSTTKRFIEEGLGFSFLPHLSVRRELAEGRVLLARDYPFHLPTTRTYLLNYEPSAVARHFGNFVTQLMR</sequence>
<comment type="similarity">
    <text evidence="1">Belongs to the LysR transcriptional regulatory family.</text>
</comment>
<dbReference type="SUPFAM" id="SSF46785">
    <property type="entry name" value="Winged helix' DNA-binding domain"/>
    <property type="match status" value="1"/>
</dbReference>
<dbReference type="InterPro" id="IPR036390">
    <property type="entry name" value="WH_DNA-bd_sf"/>
</dbReference>